<feature type="compositionally biased region" description="Low complexity" evidence="1">
    <location>
        <begin position="1"/>
        <end position="24"/>
    </location>
</feature>
<name>A0A3M5JU92_PSEA0</name>
<dbReference type="AlphaFoldDB" id="A0A3M5JU92"/>
<comment type="caution">
    <text evidence="2">The sequence shown here is derived from an EMBL/GenBank/DDBJ whole genome shotgun (WGS) entry which is preliminary data.</text>
</comment>
<evidence type="ECO:0000313" key="2">
    <source>
        <dbReference type="EMBL" id="RMT26683.1"/>
    </source>
</evidence>
<evidence type="ECO:0000256" key="1">
    <source>
        <dbReference type="SAM" id="MobiDB-lite"/>
    </source>
</evidence>
<evidence type="ECO:0000313" key="3">
    <source>
        <dbReference type="Proteomes" id="UP000276194"/>
    </source>
</evidence>
<protein>
    <submittedName>
        <fullName evidence="2">Type III secretion protein HrpP</fullName>
    </submittedName>
</protein>
<organism evidence="2 3">
    <name type="scientific">Pseudomonas amygdali pv. mori</name>
    <dbReference type="NCBI Taxonomy" id="34065"/>
    <lineage>
        <taxon>Bacteria</taxon>
        <taxon>Pseudomonadati</taxon>
        <taxon>Pseudomonadota</taxon>
        <taxon>Gammaproteobacteria</taxon>
        <taxon>Pseudomonadales</taxon>
        <taxon>Pseudomonadaceae</taxon>
        <taxon>Pseudomonas</taxon>
        <taxon>Pseudomonas amygdali</taxon>
    </lineage>
</organism>
<sequence>MTMTAPIKHPAKAPTAPPVVHATPPSAPAQRAPDKADDKPPAFGSTTRTDMPKVRFAQNRSATETPESADGLFFSQLLIPQVGEEPDQQGFGGSSIALPVHAENVPTPLIDELAQRLSEQPAGPLAFTLLMPSLGTVRVNAEKTEHRWSIQLGFARRDVLKRLQGHTGACRDSLSRALGHDVELDMHEDAGHA</sequence>
<feature type="region of interest" description="Disordered" evidence="1">
    <location>
        <begin position="1"/>
        <end position="69"/>
    </location>
</feature>
<gene>
    <name evidence="2" type="ORF">ALP52_04555</name>
</gene>
<dbReference type="CDD" id="cd17468">
    <property type="entry name" value="T3SS_HrpP_C"/>
    <property type="match status" value="1"/>
</dbReference>
<reference evidence="2 3" key="1">
    <citation type="submission" date="2018-08" db="EMBL/GenBank/DDBJ databases">
        <title>Recombination of ecologically and evolutionarily significant loci maintains genetic cohesion in the Pseudomonas syringae species complex.</title>
        <authorList>
            <person name="Dillon M."/>
            <person name="Thakur S."/>
            <person name="Almeida R.N.D."/>
            <person name="Weir B.S."/>
            <person name="Guttman D.S."/>
        </authorList>
    </citation>
    <scope>NUCLEOTIDE SEQUENCE [LARGE SCALE GENOMIC DNA]</scope>
    <source>
        <strain evidence="2 3">ICMP 6941</strain>
    </source>
</reference>
<dbReference type="Proteomes" id="UP000276194">
    <property type="component" value="Unassembled WGS sequence"/>
</dbReference>
<proteinExistence type="predicted"/>
<accession>A0A3M5JU92</accession>
<dbReference type="EMBL" id="RBTD01000034">
    <property type="protein sequence ID" value="RMT26683.1"/>
    <property type="molecule type" value="Genomic_DNA"/>
</dbReference>
<dbReference type="InterPro" id="IPR049757">
    <property type="entry name" value="T3SS_HrpP-like_C"/>
</dbReference>